<comment type="caution">
    <text evidence="1">The sequence shown here is derived from an EMBL/GenBank/DDBJ whole genome shotgun (WGS) entry which is preliminary data.</text>
</comment>
<proteinExistence type="predicted"/>
<dbReference type="AlphaFoldDB" id="A0A2P5AMD8"/>
<sequence>MPTCSLSQLSSRFTPPPWWWTPLLPLIGQQFSGDSFSITSDSNYMVKSSLHRSSHGLIQIAVRIGSSSSSSSASASSLSTH</sequence>
<name>A0A2P5AMD8_TREOI</name>
<dbReference type="Proteomes" id="UP000237000">
    <property type="component" value="Unassembled WGS sequence"/>
</dbReference>
<accession>A0A2P5AMD8</accession>
<organism evidence="1 2">
    <name type="scientific">Trema orientale</name>
    <name type="common">Charcoal tree</name>
    <name type="synonym">Celtis orientalis</name>
    <dbReference type="NCBI Taxonomy" id="63057"/>
    <lineage>
        <taxon>Eukaryota</taxon>
        <taxon>Viridiplantae</taxon>
        <taxon>Streptophyta</taxon>
        <taxon>Embryophyta</taxon>
        <taxon>Tracheophyta</taxon>
        <taxon>Spermatophyta</taxon>
        <taxon>Magnoliopsida</taxon>
        <taxon>eudicotyledons</taxon>
        <taxon>Gunneridae</taxon>
        <taxon>Pentapetalae</taxon>
        <taxon>rosids</taxon>
        <taxon>fabids</taxon>
        <taxon>Rosales</taxon>
        <taxon>Cannabaceae</taxon>
        <taxon>Trema</taxon>
    </lineage>
</organism>
<evidence type="ECO:0000313" key="1">
    <source>
        <dbReference type="EMBL" id="PON37728.1"/>
    </source>
</evidence>
<protein>
    <submittedName>
        <fullName evidence="1">Uncharacterized protein</fullName>
    </submittedName>
</protein>
<dbReference type="EMBL" id="JXTC01000778">
    <property type="protein sequence ID" value="PON37728.1"/>
    <property type="molecule type" value="Genomic_DNA"/>
</dbReference>
<reference evidence="2" key="1">
    <citation type="submission" date="2016-06" db="EMBL/GenBank/DDBJ databases">
        <title>Parallel loss of symbiosis genes in relatives of nitrogen-fixing non-legume Parasponia.</title>
        <authorList>
            <person name="Van Velzen R."/>
            <person name="Holmer R."/>
            <person name="Bu F."/>
            <person name="Rutten L."/>
            <person name="Van Zeijl A."/>
            <person name="Liu W."/>
            <person name="Santuari L."/>
            <person name="Cao Q."/>
            <person name="Sharma T."/>
            <person name="Shen D."/>
            <person name="Roswanjaya Y."/>
            <person name="Wardhani T."/>
            <person name="Kalhor M.S."/>
            <person name="Jansen J."/>
            <person name="Van den Hoogen J."/>
            <person name="Gungor B."/>
            <person name="Hartog M."/>
            <person name="Hontelez J."/>
            <person name="Verver J."/>
            <person name="Yang W.-C."/>
            <person name="Schijlen E."/>
            <person name="Repin R."/>
            <person name="Schilthuizen M."/>
            <person name="Schranz E."/>
            <person name="Heidstra R."/>
            <person name="Miyata K."/>
            <person name="Fedorova E."/>
            <person name="Kohlen W."/>
            <person name="Bisseling T."/>
            <person name="Smit S."/>
            <person name="Geurts R."/>
        </authorList>
    </citation>
    <scope>NUCLEOTIDE SEQUENCE [LARGE SCALE GENOMIC DNA]</scope>
    <source>
        <strain evidence="2">cv. RG33-2</strain>
    </source>
</reference>
<dbReference type="InParanoid" id="A0A2P5AMD8"/>
<keyword evidence="2" id="KW-1185">Reference proteome</keyword>
<evidence type="ECO:0000313" key="2">
    <source>
        <dbReference type="Proteomes" id="UP000237000"/>
    </source>
</evidence>
<gene>
    <name evidence="1" type="ORF">TorRG33x02_346800</name>
</gene>